<sequence>MVTGHWYHTLDLCALRSRAHLCKRHGDEREIVKGTYLLILRLDRDIAGLPVGKLGALDFPAGYYLYVGSAFGPGGLPARLAYHARKDKVRPHWHIDYLRTHSHLEEAWCVACSARLERLWVDALSAAPMVQPIAPGFGASDSRCTSHLFFSAVRPPPRVLTDTLLQCVERMPVCVQQLNIEIHTFDSP</sequence>
<dbReference type="PANTHER" id="PTHR37460:SF1">
    <property type="entry name" value="ENDONUCLEASE III"/>
    <property type="match status" value="1"/>
</dbReference>
<dbReference type="OrthoDB" id="9802365at2"/>
<gene>
    <name evidence="1" type="ordered locus">Rcas_2695</name>
</gene>
<protein>
    <recommendedName>
        <fullName evidence="3">GIY-YIG domain-containing protein</fullName>
    </recommendedName>
</protein>
<reference evidence="1 2" key="1">
    <citation type="submission" date="2007-08" db="EMBL/GenBank/DDBJ databases">
        <title>Complete sequence of Roseiflexus castenholzii DSM 13941.</title>
        <authorList>
            <consortium name="US DOE Joint Genome Institute"/>
            <person name="Copeland A."/>
            <person name="Lucas S."/>
            <person name="Lapidus A."/>
            <person name="Barry K."/>
            <person name="Glavina del Rio T."/>
            <person name="Dalin E."/>
            <person name="Tice H."/>
            <person name="Pitluck S."/>
            <person name="Thompson L.S."/>
            <person name="Brettin T."/>
            <person name="Bruce D."/>
            <person name="Detter J.C."/>
            <person name="Han C."/>
            <person name="Tapia R."/>
            <person name="Schmutz J."/>
            <person name="Larimer F."/>
            <person name="Land M."/>
            <person name="Hauser L."/>
            <person name="Kyrpides N."/>
            <person name="Mikhailova N."/>
            <person name="Bryant D.A."/>
            <person name="Hanada S."/>
            <person name="Tsukatani Y."/>
            <person name="Richardson P."/>
        </authorList>
    </citation>
    <scope>NUCLEOTIDE SEQUENCE [LARGE SCALE GENOMIC DNA]</scope>
    <source>
        <strain evidence="2">DSM 13941 / HLO8</strain>
    </source>
</reference>
<dbReference type="eggNOG" id="COG1833">
    <property type="taxonomic scope" value="Bacteria"/>
</dbReference>
<dbReference type="CDD" id="cd10441">
    <property type="entry name" value="GIY-YIG_COG1833"/>
    <property type="match status" value="1"/>
</dbReference>
<dbReference type="HOGENOM" id="CLU_115699_0_1_0"/>
<name>A7NMJ5_ROSCS</name>
<dbReference type="Proteomes" id="UP000000263">
    <property type="component" value="Chromosome"/>
</dbReference>
<dbReference type="EMBL" id="CP000804">
    <property type="protein sequence ID" value="ABU58766.1"/>
    <property type="molecule type" value="Genomic_DNA"/>
</dbReference>
<dbReference type="InterPro" id="IPR002837">
    <property type="entry name" value="DUF123"/>
</dbReference>
<evidence type="ECO:0008006" key="3">
    <source>
        <dbReference type="Google" id="ProtNLM"/>
    </source>
</evidence>
<dbReference type="PANTHER" id="PTHR37460">
    <property type="entry name" value="ENDONUCLEASE III"/>
    <property type="match status" value="1"/>
</dbReference>
<proteinExistence type="predicted"/>
<dbReference type="Pfam" id="PF01986">
    <property type="entry name" value="DUF123"/>
    <property type="match status" value="1"/>
</dbReference>
<accession>A7NMJ5</accession>
<keyword evidence="2" id="KW-1185">Reference proteome</keyword>
<evidence type="ECO:0000313" key="1">
    <source>
        <dbReference type="EMBL" id="ABU58766.1"/>
    </source>
</evidence>
<evidence type="ECO:0000313" key="2">
    <source>
        <dbReference type="Proteomes" id="UP000000263"/>
    </source>
</evidence>
<dbReference type="KEGG" id="rca:Rcas_2695"/>
<dbReference type="AlphaFoldDB" id="A7NMJ5"/>
<organism evidence="1 2">
    <name type="scientific">Roseiflexus castenholzii (strain DSM 13941 / HLO8)</name>
    <dbReference type="NCBI Taxonomy" id="383372"/>
    <lineage>
        <taxon>Bacteria</taxon>
        <taxon>Bacillati</taxon>
        <taxon>Chloroflexota</taxon>
        <taxon>Chloroflexia</taxon>
        <taxon>Chloroflexales</taxon>
        <taxon>Roseiflexineae</taxon>
        <taxon>Roseiflexaceae</taxon>
        <taxon>Roseiflexus</taxon>
    </lineage>
</organism>